<feature type="domain" description="Prolamin-like" evidence="10">
    <location>
        <begin position="52"/>
        <end position="123"/>
    </location>
</feature>
<keyword evidence="5" id="KW-0278">Fertilization</keyword>
<accession>A0A178U9F2</accession>
<dbReference type="EMBL" id="LUHQ01000005">
    <property type="protein sequence ID" value="OAO90239.1"/>
    <property type="molecule type" value="Genomic_DNA"/>
</dbReference>
<organism evidence="12 14">
    <name type="scientific">Arabidopsis thaliana</name>
    <name type="common">Mouse-ear cress</name>
    <dbReference type="NCBI Taxonomy" id="3702"/>
    <lineage>
        <taxon>Eukaryota</taxon>
        <taxon>Viridiplantae</taxon>
        <taxon>Streptophyta</taxon>
        <taxon>Embryophyta</taxon>
        <taxon>Tracheophyta</taxon>
        <taxon>Spermatophyta</taxon>
        <taxon>Magnoliopsida</taxon>
        <taxon>eudicotyledons</taxon>
        <taxon>Gunneridae</taxon>
        <taxon>Pentapetalae</taxon>
        <taxon>rosids</taxon>
        <taxon>malvids</taxon>
        <taxon>Brassicales</taxon>
        <taxon>Brassicaceae</taxon>
        <taxon>Camelineae</taxon>
        <taxon>Arabidopsis</taxon>
    </lineage>
</organism>
<dbReference type="EMBL" id="CACRSJ010000110">
    <property type="protein sequence ID" value="VYS71412.1"/>
    <property type="molecule type" value="Genomic_DNA"/>
</dbReference>
<name>A0A178U9F2_ARATH</name>
<evidence type="ECO:0000256" key="7">
    <source>
        <dbReference type="ARBA" id="ARBA00034457"/>
    </source>
</evidence>
<dbReference type="GO" id="GO:0080155">
    <property type="term" value="P:regulation of double fertilization forming a zygote and endosperm"/>
    <property type="evidence" value="ECO:0007669"/>
    <property type="project" value="UniProtKB-ARBA"/>
</dbReference>
<evidence type="ECO:0000313" key="15">
    <source>
        <dbReference type="Proteomes" id="UP000426265"/>
    </source>
</evidence>
<keyword evidence="3" id="KW-0964">Secreted</keyword>
<dbReference type="DNASU" id="836593"/>
<evidence type="ECO:0000313" key="13">
    <source>
        <dbReference type="EMBL" id="VYS71412.1"/>
    </source>
</evidence>
<evidence type="ECO:0000256" key="1">
    <source>
        <dbReference type="ARBA" id="ARBA00004541"/>
    </source>
</evidence>
<reference evidence="14" key="1">
    <citation type="journal article" date="2016" name="Proc. Natl. Acad. Sci. U.S.A.">
        <title>Chromosome-level assembly of Arabidopsis thaliana Ler reveals the extent of translocation and inversion polymorphisms.</title>
        <authorList>
            <person name="Zapata L."/>
            <person name="Ding J."/>
            <person name="Willing E.M."/>
            <person name="Hartwig B."/>
            <person name="Bezdan D."/>
            <person name="Jiao W.B."/>
            <person name="Patel V."/>
            <person name="Velikkakam James G."/>
            <person name="Koornneef M."/>
            <person name="Ossowski S."/>
            <person name="Schneeberger K."/>
        </authorList>
    </citation>
    <scope>NUCLEOTIDE SEQUENCE [LARGE SCALE GENOMIC DNA]</scope>
    <source>
        <strain evidence="14">cv. Landsberg erecta</strain>
    </source>
</reference>
<evidence type="ECO:0000259" key="10">
    <source>
        <dbReference type="Pfam" id="PF05617"/>
    </source>
</evidence>
<evidence type="ECO:0000256" key="4">
    <source>
        <dbReference type="ARBA" id="ARBA00022729"/>
    </source>
</evidence>
<dbReference type="OMA" id="LREYCEF"/>
<dbReference type="GO" id="GO:0031410">
    <property type="term" value="C:cytoplasmic vesicle"/>
    <property type="evidence" value="ECO:0007669"/>
    <property type="project" value="UniProtKB-SubCell"/>
</dbReference>
<protein>
    <submittedName>
        <fullName evidence="12">EC1.5</fullName>
    </submittedName>
</protein>
<evidence type="ECO:0000256" key="5">
    <source>
        <dbReference type="ARBA" id="ARBA00023279"/>
    </source>
</evidence>
<gene>
    <name evidence="12" type="ordered locus">AXX17_At5g64390</name>
    <name evidence="13" type="ORF">AN1_LOCUS26789</name>
    <name evidence="11" type="ORF">C24_LOCUS26613</name>
</gene>
<comment type="subcellular location">
    <subcellularLocation>
        <location evidence="1">Cytoplasmic vesicle</location>
    </subcellularLocation>
    <subcellularLocation>
        <location evidence="2">Secreted</location>
    </subcellularLocation>
</comment>
<dbReference type="EMBL" id="CACSHJ010000096">
    <property type="protein sequence ID" value="CAA0412031.1"/>
    <property type="molecule type" value="Genomic_DNA"/>
</dbReference>
<evidence type="ECO:0000313" key="12">
    <source>
        <dbReference type="EMBL" id="OAO90239.1"/>
    </source>
</evidence>
<evidence type="ECO:0000256" key="3">
    <source>
        <dbReference type="ARBA" id="ARBA00022525"/>
    </source>
</evidence>
<evidence type="ECO:0000313" key="11">
    <source>
        <dbReference type="EMBL" id="CAA0412031.1"/>
    </source>
</evidence>
<comment type="similarity">
    <text evidence="8">Belongs to the plant egg cell-secreted peptide family.</text>
</comment>
<evidence type="ECO:0000256" key="9">
    <source>
        <dbReference type="SAM" id="SignalP"/>
    </source>
</evidence>
<dbReference type="PANTHER" id="PTHR35293">
    <property type="entry name" value="EGG CELL-SECRETED PROTEIN 1.5"/>
    <property type="match status" value="1"/>
</dbReference>
<reference evidence="12" key="2">
    <citation type="submission" date="2016-03" db="EMBL/GenBank/DDBJ databases">
        <title>Full-length assembly of Arabidopsis thaliana Ler reveals the complement of translocations and inversions.</title>
        <authorList>
            <person name="Zapata L."/>
            <person name="Schneeberger K."/>
            <person name="Ossowski S."/>
        </authorList>
    </citation>
    <scope>NUCLEOTIDE SEQUENCE [LARGE SCALE GENOMIC DNA]</scope>
    <source>
        <tissue evidence="12">Leaf</tissue>
    </source>
</reference>
<dbReference type="KEGG" id="ath:AT5G64720"/>
<evidence type="ECO:0000256" key="8">
    <source>
        <dbReference type="ARBA" id="ARBA00034484"/>
    </source>
</evidence>
<dbReference type="GO" id="GO:2000008">
    <property type="term" value="P:regulation of protein localization to cell surface"/>
    <property type="evidence" value="ECO:0007669"/>
    <property type="project" value="UniProtKB-ARBA"/>
</dbReference>
<evidence type="ECO:0000313" key="16">
    <source>
        <dbReference type="Proteomes" id="UP000434276"/>
    </source>
</evidence>
<feature type="signal peptide" evidence="9">
    <location>
        <begin position="1"/>
        <end position="32"/>
    </location>
</feature>
<dbReference type="GO" id="GO:0009567">
    <property type="term" value="P:double fertilization forming a zygote and endosperm"/>
    <property type="evidence" value="ECO:0007669"/>
    <property type="project" value="InterPro"/>
</dbReference>
<dbReference type="InterPro" id="IPR044711">
    <property type="entry name" value="EC11-15"/>
</dbReference>
<dbReference type="AlphaFoldDB" id="A0A178U9F2"/>
<dbReference type="Pfam" id="PF05617">
    <property type="entry name" value="Prolamin_like"/>
    <property type="match status" value="1"/>
</dbReference>
<dbReference type="GO" id="GO:0005576">
    <property type="term" value="C:extracellular region"/>
    <property type="evidence" value="ECO:0007669"/>
    <property type="project" value="UniProtKB-SubCell"/>
</dbReference>
<sequence>MATKSTSKPLLLSFLMMSYLISTFHVITVAEGRTLQFTKMATDHSGAGNLMDCWNAGLELKSCTDEIVKFFLSQTGTSEPPVKGGIDKDCCGAIGLVVKDCWSVMFTSLGLTTMEGNNLREYCEFQAEKSELSPSPAPETLALSPVEITYPGLDY</sequence>
<dbReference type="Proteomes" id="UP000434276">
    <property type="component" value="Unassembled WGS sequence"/>
</dbReference>
<dbReference type="InterPro" id="IPR008502">
    <property type="entry name" value="Prolamin-like"/>
</dbReference>
<dbReference type="Proteomes" id="UP000426265">
    <property type="component" value="Unassembled WGS sequence"/>
</dbReference>
<comment type="function">
    <text evidence="7">Involved in the regulation of gamete interactions during the double fertilization and to prevent multiple-pollen tube attraction; mediates the redistribution of the gamete fusogen HAP2/GCS1 to the cell surface after secretion upon sperm arrival.</text>
</comment>
<proteinExistence type="inferred from homology"/>
<keyword evidence="4 9" id="KW-0732">Signal</keyword>
<dbReference type="PANTHER" id="PTHR35293:SF1">
    <property type="entry name" value="EGG CELL-SECRETED PROTEIN 1.5"/>
    <property type="match status" value="1"/>
</dbReference>
<keyword evidence="6" id="KW-0968">Cytoplasmic vesicle</keyword>
<feature type="chain" id="PRO_5038213675" evidence="9">
    <location>
        <begin position="33"/>
        <end position="155"/>
    </location>
</feature>
<dbReference type="OrthoDB" id="1089556at2759"/>
<dbReference type="Proteomes" id="UP000078284">
    <property type="component" value="Chromosome 5"/>
</dbReference>
<dbReference type="ExpressionAtlas" id="A0A178U9F2">
    <property type="expression patterns" value="baseline and differential"/>
</dbReference>
<reference evidence="13 15" key="3">
    <citation type="submission" date="2019-11" db="EMBL/GenBank/DDBJ databases">
        <authorList>
            <person name="Jiao W.-B."/>
            <person name="Schneeberger K."/>
        </authorList>
    </citation>
    <scope>NUCLEOTIDE SEQUENCE [LARGE SCALE GENOMIC DNA]</scope>
    <source>
        <strain evidence="15">cv. An-1</strain>
        <strain evidence="16">cv. C24</strain>
    </source>
</reference>
<evidence type="ECO:0000256" key="2">
    <source>
        <dbReference type="ARBA" id="ARBA00004613"/>
    </source>
</evidence>
<evidence type="ECO:0000313" key="14">
    <source>
        <dbReference type="Proteomes" id="UP000078284"/>
    </source>
</evidence>
<evidence type="ECO:0000256" key="6">
    <source>
        <dbReference type="ARBA" id="ARBA00023329"/>
    </source>
</evidence>
<accession>A0A5S9YH11</accession>